<evidence type="ECO:0000313" key="3">
    <source>
        <dbReference type="Proteomes" id="UP001597296"/>
    </source>
</evidence>
<reference evidence="3" key="1">
    <citation type="journal article" date="2019" name="Int. J. Syst. Evol. Microbiol.">
        <title>The Global Catalogue of Microorganisms (GCM) 10K type strain sequencing project: providing services to taxonomists for standard genome sequencing and annotation.</title>
        <authorList>
            <consortium name="The Broad Institute Genomics Platform"/>
            <consortium name="The Broad Institute Genome Sequencing Center for Infectious Disease"/>
            <person name="Wu L."/>
            <person name="Ma J."/>
        </authorList>
    </citation>
    <scope>NUCLEOTIDE SEQUENCE [LARGE SCALE GENOMIC DNA]</scope>
    <source>
        <strain evidence="3">KCTC 15012</strain>
    </source>
</reference>
<feature type="domain" description="GST N-terminal" evidence="1">
    <location>
        <begin position="1"/>
        <end position="80"/>
    </location>
</feature>
<dbReference type="CDD" id="cd03205">
    <property type="entry name" value="GST_C_6"/>
    <property type="match status" value="1"/>
</dbReference>
<dbReference type="Gene3D" id="3.40.30.10">
    <property type="entry name" value="Glutaredoxin"/>
    <property type="match status" value="1"/>
</dbReference>
<dbReference type="InterPro" id="IPR004045">
    <property type="entry name" value="Glutathione_S-Trfase_N"/>
</dbReference>
<dbReference type="Pfam" id="PF13409">
    <property type="entry name" value="GST_N_2"/>
    <property type="match status" value="1"/>
</dbReference>
<evidence type="ECO:0000259" key="1">
    <source>
        <dbReference type="PROSITE" id="PS50404"/>
    </source>
</evidence>
<dbReference type="SUPFAM" id="SSF52833">
    <property type="entry name" value="Thioredoxin-like"/>
    <property type="match status" value="1"/>
</dbReference>
<dbReference type="PANTHER" id="PTHR43968:SF6">
    <property type="entry name" value="GLUTATHIONE S-TRANSFERASE OMEGA"/>
    <property type="match status" value="1"/>
</dbReference>
<name>A0ABW5CCW0_9PROT</name>
<dbReference type="SUPFAM" id="SSF47616">
    <property type="entry name" value="GST C-terminal domain-like"/>
    <property type="match status" value="1"/>
</dbReference>
<keyword evidence="3" id="KW-1185">Reference proteome</keyword>
<dbReference type="CDD" id="cd03049">
    <property type="entry name" value="GST_N_3"/>
    <property type="match status" value="1"/>
</dbReference>
<gene>
    <name evidence="2" type="ORF">ACFSNB_08965</name>
</gene>
<protein>
    <submittedName>
        <fullName evidence="2">Glutathione S-transferase N-terminal domain-containing protein</fullName>
    </submittedName>
</protein>
<proteinExistence type="predicted"/>
<dbReference type="PROSITE" id="PS50404">
    <property type="entry name" value="GST_NTER"/>
    <property type="match status" value="1"/>
</dbReference>
<dbReference type="EMBL" id="JBHUIY010000014">
    <property type="protein sequence ID" value="MFD2233935.1"/>
    <property type="molecule type" value="Genomic_DNA"/>
</dbReference>
<accession>A0ABW5CCW0</accession>
<dbReference type="InterPro" id="IPR036249">
    <property type="entry name" value="Thioredoxin-like_sf"/>
</dbReference>
<dbReference type="InterPro" id="IPR050983">
    <property type="entry name" value="GST_Omega/HSP26"/>
</dbReference>
<dbReference type="PANTHER" id="PTHR43968">
    <property type="match status" value="1"/>
</dbReference>
<dbReference type="Gene3D" id="1.20.1050.10">
    <property type="match status" value="1"/>
</dbReference>
<evidence type="ECO:0000313" key="2">
    <source>
        <dbReference type="EMBL" id="MFD2233935.1"/>
    </source>
</evidence>
<dbReference type="InterPro" id="IPR036282">
    <property type="entry name" value="Glutathione-S-Trfase_C_sf"/>
</dbReference>
<sequence length="200" mass="21886">MKLRTSATSPYVRKVWILARETGLAERIEPVPTNAWDPATDLPADNPLGKVPTLLTEGGEALYDSPVICDYLDSLHDGPKLIPAAGGPRWVQKRLEALADGLLDAALAVRAETTLRPADKLWPDWVERQQRAIARALDRLEDEAPGWGETFLLGQIAVVAALGYLDFRFPESDWRAGRPALAAWFARVSLRPSVAATVPA</sequence>
<dbReference type="Pfam" id="PF13410">
    <property type="entry name" value="GST_C_2"/>
    <property type="match status" value="1"/>
</dbReference>
<dbReference type="RefSeq" id="WP_377315833.1">
    <property type="nucleotide sequence ID" value="NZ_JBHUIY010000014.1"/>
</dbReference>
<dbReference type="Proteomes" id="UP001597296">
    <property type="component" value="Unassembled WGS sequence"/>
</dbReference>
<comment type="caution">
    <text evidence="2">The sequence shown here is derived from an EMBL/GenBank/DDBJ whole genome shotgun (WGS) entry which is preliminary data.</text>
</comment>
<organism evidence="2 3">
    <name type="scientific">Phaeospirillum tilakii</name>
    <dbReference type="NCBI Taxonomy" id="741673"/>
    <lineage>
        <taxon>Bacteria</taxon>
        <taxon>Pseudomonadati</taxon>
        <taxon>Pseudomonadota</taxon>
        <taxon>Alphaproteobacteria</taxon>
        <taxon>Rhodospirillales</taxon>
        <taxon>Rhodospirillaceae</taxon>
        <taxon>Phaeospirillum</taxon>
    </lineage>
</organism>